<proteinExistence type="predicted"/>
<keyword evidence="3" id="KW-1185">Reference proteome</keyword>
<organism evidence="2 3">
    <name type="scientific">Portunus trituberculatus</name>
    <name type="common">Swimming crab</name>
    <name type="synonym">Neptunus trituberculatus</name>
    <dbReference type="NCBI Taxonomy" id="210409"/>
    <lineage>
        <taxon>Eukaryota</taxon>
        <taxon>Metazoa</taxon>
        <taxon>Ecdysozoa</taxon>
        <taxon>Arthropoda</taxon>
        <taxon>Crustacea</taxon>
        <taxon>Multicrustacea</taxon>
        <taxon>Malacostraca</taxon>
        <taxon>Eumalacostraca</taxon>
        <taxon>Eucarida</taxon>
        <taxon>Decapoda</taxon>
        <taxon>Pleocyemata</taxon>
        <taxon>Brachyura</taxon>
        <taxon>Eubrachyura</taxon>
        <taxon>Portunoidea</taxon>
        <taxon>Portunidae</taxon>
        <taxon>Portuninae</taxon>
        <taxon>Portunus</taxon>
    </lineage>
</organism>
<evidence type="ECO:0000256" key="1">
    <source>
        <dbReference type="SAM" id="MobiDB-lite"/>
    </source>
</evidence>
<accession>A0A5B7E8N1</accession>
<evidence type="ECO:0000313" key="2">
    <source>
        <dbReference type="EMBL" id="MPC29576.1"/>
    </source>
</evidence>
<name>A0A5B7E8N1_PORTR</name>
<dbReference type="EMBL" id="VSRR010002095">
    <property type="protein sequence ID" value="MPC29576.1"/>
    <property type="molecule type" value="Genomic_DNA"/>
</dbReference>
<dbReference type="Proteomes" id="UP000324222">
    <property type="component" value="Unassembled WGS sequence"/>
</dbReference>
<protein>
    <submittedName>
        <fullName evidence="2">Uncharacterized protein</fullName>
    </submittedName>
</protein>
<sequence length="82" mass="9174">MVQRAALLPWPRPPPPPLPTLTLNFPSALLRQSCSNYHPTLPTPPITPHLLASSPPRQNSGEVRRCRGDSSRRLFTRLTLEV</sequence>
<evidence type="ECO:0000313" key="3">
    <source>
        <dbReference type="Proteomes" id="UP000324222"/>
    </source>
</evidence>
<feature type="region of interest" description="Disordered" evidence="1">
    <location>
        <begin position="39"/>
        <end position="68"/>
    </location>
</feature>
<comment type="caution">
    <text evidence="2">The sequence shown here is derived from an EMBL/GenBank/DDBJ whole genome shotgun (WGS) entry which is preliminary data.</text>
</comment>
<dbReference type="AlphaFoldDB" id="A0A5B7E8N1"/>
<reference evidence="2 3" key="1">
    <citation type="submission" date="2019-05" db="EMBL/GenBank/DDBJ databases">
        <title>Another draft genome of Portunus trituberculatus and its Hox gene families provides insights of decapod evolution.</title>
        <authorList>
            <person name="Jeong J.-H."/>
            <person name="Song I."/>
            <person name="Kim S."/>
            <person name="Choi T."/>
            <person name="Kim D."/>
            <person name="Ryu S."/>
            <person name="Kim W."/>
        </authorList>
    </citation>
    <scope>NUCLEOTIDE SEQUENCE [LARGE SCALE GENOMIC DNA]</scope>
    <source>
        <tissue evidence="2">Muscle</tissue>
    </source>
</reference>
<gene>
    <name evidence="2" type="ORF">E2C01_022817</name>
</gene>